<feature type="region of interest" description="Disordered" evidence="1">
    <location>
        <begin position="77"/>
        <end position="100"/>
    </location>
</feature>
<protein>
    <submittedName>
        <fullName evidence="2">Uncharacterized protein</fullName>
    </submittedName>
</protein>
<evidence type="ECO:0000313" key="2">
    <source>
        <dbReference type="EMBL" id="KHN97995.1"/>
    </source>
</evidence>
<dbReference type="AlphaFoldDB" id="A0A0B2WYR5"/>
<feature type="compositionally biased region" description="Basic and acidic residues" evidence="1">
    <location>
        <begin position="86"/>
        <end position="100"/>
    </location>
</feature>
<name>A0A0B2WYR5_METAS</name>
<evidence type="ECO:0000313" key="3">
    <source>
        <dbReference type="Proteomes" id="UP000030816"/>
    </source>
</evidence>
<sequence>MMTSTRHEAVVRQDCGRCGGVQIVNPRATPTVGQSTGKELVVGRGVFVTMLKTGSQPPSSAGTWAAAGGDWINGKLALAPDPASGGRREWRELGRLRSTD</sequence>
<organism evidence="2 3">
    <name type="scientific">Metarhizium album (strain ARSEF 1941)</name>
    <dbReference type="NCBI Taxonomy" id="1081103"/>
    <lineage>
        <taxon>Eukaryota</taxon>
        <taxon>Fungi</taxon>
        <taxon>Dikarya</taxon>
        <taxon>Ascomycota</taxon>
        <taxon>Pezizomycotina</taxon>
        <taxon>Sordariomycetes</taxon>
        <taxon>Hypocreomycetidae</taxon>
        <taxon>Hypocreales</taxon>
        <taxon>Clavicipitaceae</taxon>
        <taxon>Metarhizium</taxon>
    </lineage>
</organism>
<dbReference type="EMBL" id="AZHE01000009">
    <property type="protein sequence ID" value="KHN97995.1"/>
    <property type="molecule type" value="Genomic_DNA"/>
</dbReference>
<keyword evidence="3" id="KW-1185">Reference proteome</keyword>
<dbReference type="RefSeq" id="XP_040679061.1">
    <property type="nucleotide sequence ID" value="XM_040823182.1"/>
</dbReference>
<dbReference type="GeneID" id="63738839"/>
<evidence type="ECO:0000256" key="1">
    <source>
        <dbReference type="SAM" id="MobiDB-lite"/>
    </source>
</evidence>
<reference evidence="2 3" key="1">
    <citation type="journal article" date="2014" name="Proc. Natl. Acad. Sci. U.S.A.">
        <title>Trajectory and genomic determinants of fungal-pathogen speciation and host adaptation.</title>
        <authorList>
            <person name="Hu X."/>
            <person name="Xiao G."/>
            <person name="Zheng P."/>
            <person name="Shang Y."/>
            <person name="Su Y."/>
            <person name="Zhang X."/>
            <person name="Liu X."/>
            <person name="Zhan S."/>
            <person name="St Leger R.J."/>
            <person name="Wang C."/>
        </authorList>
    </citation>
    <scope>NUCLEOTIDE SEQUENCE [LARGE SCALE GENOMIC DNA]</scope>
    <source>
        <strain evidence="2 3">ARSEF 1941</strain>
    </source>
</reference>
<accession>A0A0B2WYR5</accession>
<gene>
    <name evidence="2" type="ORF">MAM_04384</name>
</gene>
<proteinExistence type="predicted"/>
<dbReference type="HOGENOM" id="CLU_2306729_0_0_1"/>
<dbReference type="Proteomes" id="UP000030816">
    <property type="component" value="Unassembled WGS sequence"/>
</dbReference>
<comment type="caution">
    <text evidence="2">The sequence shown here is derived from an EMBL/GenBank/DDBJ whole genome shotgun (WGS) entry which is preliminary data.</text>
</comment>